<evidence type="ECO:0000256" key="1">
    <source>
        <dbReference type="ARBA" id="ARBA00023015"/>
    </source>
</evidence>
<dbReference type="PANTHER" id="PTHR30136:SF8">
    <property type="entry name" value="TRANSCRIPTIONAL REGULATORY PROTEIN"/>
    <property type="match status" value="1"/>
</dbReference>
<feature type="domain" description="IclR-ED" evidence="5">
    <location>
        <begin position="80"/>
        <end position="258"/>
    </location>
</feature>
<dbReference type="eggNOG" id="COG1414">
    <property type="taxonomic scope" value="Bacteria"/>
</dbReference>
<dbReference type="SMART" id="SM00346">
    <property type="entry name" value="HTH_ICLR"/>
    <property type="match status" value="1"/>
</dbReference>
<keyword evidence="1" id="KW-0805">Transcription regulation</keyword>
<dbReference type="EMBL" id="CP001280">
    <property type="protein sequence ID" value="ACK50420.1"/>
    <property type="molecule type" value="Genomic_DNA"/>
</dbReference>
<dbReference type="KEGG" id="msl:Msil_1458"/>
<dbReference type="SUPFAM" id="SSF46785">
    <property type="entry name" value="Winged helix' DNA-binding domain"/>
    <property type="match status" value="1"/>
</dbReference>
<dbReference type="Pfam" id="PF09339">
    <property type="entry name" value="HTH_IclR"/>
    <property type="match status" value="1"/>
</dbReference>
<accession>B8EST5</accession>
<dbReference type="InterPro" id="IPR036390">
    <property type="entry name" value="WH_DNA-bd_sf"/>
</dbReference>
<dbReference type="PANTHER" id="PTHR30136">
    <property type="entry name" value="HELIX-TURN-HELIX TRANSCRIPTIONAL REGULATOR, ICLR FAMILY"/>
    <property type="match status" value="1"/>
</dbReference>
<dbReference type="InterPro" id="IPR036388">
    <property type="entry name" value="WH-like_DNA-bd_sf"/>
</dbReference>
<dbReference type="Pfam" id="PF01614">
    <property type="entry name" value="IclR_C"/>
    <property type="match status" value="1"/>
</dbReference>
<sequence length="262" mass="27929">MPRNSSSQQTSVRRKGIQSVEIGVGVLDAVVRLGAPAGLTDIARASGMSTSQAHRYLASFVNSGLLRQDAQSGLYDMAAGAIRIGLAAMARLDIFAEAGDLVQKFVDMTGRTALITVWGEQGPTVIRWYAGNPPVFTTISIGSRLPLTRSATGRVFLAFMKEEHVADLQRAEMALDRATSPVDINAVKLKVREAKMASISNDLVPGLRAIAVPVFDIQKQLTMVVTTIASNSFDPAGDAAIADSLLNSCRELTQRLGGSWPS</sequence>
<dbReference type="AlphaFoldDB" id="B8EST5"/>
<dbReference type="PROSITE" id="PS51078">
    <property type="entry name" value="ICLR_ED"/>
    <property type="match status" value="1"/>
</dbReference>
<dbReference type="STRING" id="395965.Msil_1458"/>
<evidence type="ECO:0000259" key="4">
    <source>
        <dbReference type="PROSITE" id="PS51077"/>
    </source>
</evidence>
<organism evidence="6 7">
    <name type="scientific">Methylocella silvestris (strain DSM 15510 / CIP 108128 / LMG 27833 / NCIMB 13906 / BL2)</name>
    <dbReference type="NCBI Taxonomy" id="395965"/>
    <lineage>
        <taxon>Bacteria</taxon>
        <taxon>Pseudomonadati</taxon>
        <taxon>Pseudomonadota</taxon>
        <taxon>Alphaproteobacteria</taxon>
        <taxon>Hyphomicrobiales</taxon>
        <taxon>Beijerinckiaceae</taxon>
        <taxon>Methylocella</taxon>
    </lineage>
</organism>
<dbReference type="InterPro" id="IPR050707">
    <property type="entry name" value="HTH_MetabolicPath_Reg"/>
</dbReference>
<evidence type="ECO:0000313" key="6">
    <source>
        <dbReference type="EMBL" id="ACK50420.1"/>
    </source>
</evidence>
<keyword evidence="7" id="KW-1185">Reference proteome</keyword>
<dbReference type="GO" id="GO:0045892">
    <property type="term" value="P:negative regulation of DNA-templated transcription"/>
    <property type="evidence" value="ECO:0007669"/>
    <property type="project" value="TreeGrafter"/>
</dbReference>
<evidence type="ECO:0000256" key="3">
    <source>
        <dbReference type="ARBA" id="ARBA00023163"/>
    </source>
</evidence>
<evidence type="ECO:0000259" key="5">
    <source>
        <dbReference type="PROSITE" id="PS51078"/>
    </source>
</evidence>
<dbReference type="PROSITE" id="PS51077">
    <property type="entry name" value="HTH_ICLR"/>
    <property type="match status" value="1"/>
</dbReference>
<dbReference type="SUPFAM" id="SSF55781">
    <property type="entry name" value="GAF domain-like"/>
    <property type="match status" value="1"/>
</dbReference>
<dbReference type="HOGENOM" id="CLU_062618_2_0_5"/>
<dbReference type="OrthoDB" id="6811967at2"/>
<dbReference type="GO" id="GO:0003677">
    <property type="term" value="F:DNA binding"/>
    <property type="evidence" value="ECO:0007669"/>
    <property type="project" value="UniProtKB-KW"/>
</dbReference>
<proteinExistence type="predicted"/>
<dbReference type="InterPro" id="IPR029016">
    <property type="entry name" value="GAF-like_dom_sf"/>
</dbReference>
<dbReference type="InterPro" id="IPR014757">
    <property type="entry name" value="Tscrpt_reg_IclR_C"/>
</dbReference>
<dbReference type="InterPro" id="IPR005471">
    <property type="entry name" value="Tscrpt_reg_IclR_N"/>
</dbReference>
<keyword evidence="2" id="KW-0238">DNA-binding</keyword>
<feature type="domain" description="HTH iclR-type" evidence="4">
    <location>
        <begin position="17"/>
        <end position="79"/>
    </location>
</feature>
<dbReference type="GO" id="GO:0003700">
    <property type="term" value="F:DNA-binding transcription factor activity"/>
    <property type="evidence" value="ECO:0007669"/>
    <property type="project" value="TreeGrafter"/>
</dbReference>
<evidence type="ECO:0000256" key="2">
    <source>
        <dbReference type="ARBA" id="ARBA00023125"/>
    </source>
</evidence>
<reference evidence="6 7" key="1">
    <citation type="journal article" date="2010" name="J. Bacteriol.">
        <title>Complete genome sequence of the aerobic facultative methanotroph Methylocella silvestris BL2.</title>
        <authorList>
            <person name="Chen Y."/>
            <person name="Crombie A."/>
            <person name="Rahman M.T."/>
            <person name="Dedysh S.N."/>
            <person name="Liesack W."/>
            <person name="Stott M.B."/>
            <person name="Alam M."/>
            <person name="Theisen A.R."/>
            <person name="Murrell J.C."/>
            <person name="Dunfield P.F."/>
        </authorList>
    </citation>
    <scope>NUCLEOTIDE SEQUENCE [LARGE SCALE GENOMIC DNA]</scope>
    <source>
        <strain evidence="7">DSM 15510 / CIP 108128 / LMG 27833 / NCIMB 13906 / BL2</strain>
    </source>
</reference>
<name>B8EST5_METSB</name>
<gene>
    <name evidence="6" type="ordered locus">Msil_1458</name>
</gene>
<dbReference type="Gene3D" id="3.30.450.40">
    <property type="match status" value="1"/>
</dbReference>
<keyword evidence="3" id="KW-0804">Transcription</keyword>
<dbReference type="Proteomes" id="UP000002257">
    <property type="component" value="Chromosome"/>
</dbReference>
<dbReference type="Gene3D" id="1.10.10.10">
    <property type="entry name" value="Winged helix-like DNA-binding domain superfamily/Winged helix DNA-binding domain"/>
    <property type="match status" value="1"/>
</dbReference>
<evidence type="ECO:0000313" key="7">
    <source>
        <dbReference type="Proteomes" id="UP000002257"/>
    </source>
</evidence>
<protein>
    <submittedName>
        <fullName evidence="6">Transcriptional regulator, IclR family</fullName>
    </submittedName>
</protein>